<gene>
    <name evidence="2" type="ORF">ADH66_17120</name>
    <name evidence="3" type="ORF">I5Q82_07520</name>
</gene>
<dbReference type="KEGG" id="amur:ADH66_17120"/>
<dbReference type="Proteomes" id="UP000196710">
    <property type="component" value="Chromosome"/>
</dbReference>
<reference evidence="4" key="2">
    <citation type="submission" date="2017-05" db="EMBL/GenBank/DDBJ databases">
        <title>Improved OligoMM genomes.</title>
        <authorList>
            <person name="Garzetti D."/>
        </authorList>
    </citation>
    <scope>NUCLEOTIDE SEQUENCE [LARGE SCALE GENOMIC DNA]</scope>
    <source>
        <strain evidence="4">KB18</strain>
    </source>
</reference>
<dbReference type="SUPFAM" id="SSF52467">
    <property type="entry name" value="DHS-like NAD/FAD-binding domain"/>
    <property type="match status" value="1"/>
</dbReference>
<name>A0A1Z2XUV1_9FIRM</name>
<feature type="region of interest" description="Disordered" evidence="1">
    <location>
        <begin position="540"/>
        <end position="563"/>
    </location>
</feature>
<keyword evidence="4" id="KW-1185">Reference proteome</keyword>
<evidence type="ECO:0000313" key="4">
    <source>
        <dbReference type="Proteomes" id="UP000196710"/>
    </source>
</evidence>
<dbReference type="EMBL" id="CP021422">
    <property type="protein sequence ID" value="ASB42225.1"/>
    <property type="molecule type" value="Genomic_DNA"/>
</dbReference>
<dbReference type="Proteomes" id="UP000596035">
    <property type="component" value="Chromosome"/>
</dbReference>
<reference evidence="2" key="1">
    <citation type="journal article" date="2017" name="Genome Announc.">
        <title>High-Quality Whole-Genome Sequences of the Oligo-Mouse-Microbiota Bacterial Community.</title>
        <authorList>
            <person name="Garzetti D."/>
            <person name="Brugiroux S."/>
            <person name="Bunk B."/>
            <person name="Pukall R."/>
            <person name="McCoy K.D."/>
            <person name="Macpherson A.J."/>
            <person name="Stecher B."/>
        </authorList>
    </citation>
    <scope>NUCLEOTIDE SEQUENCE</scope>
    <source>
        <strain evidence="2">KB18</strain>
    </source>
</reference>
<evidence type="ECO:0000313" key="5">
    <source>
        <dbReference type="Proteomes" id="UP000596035"/>
    </source>
</evidence>
<protein>
    <submittedName>
        <fullName evidence="3">SIR2 family protein</fullName>
    </submittedName>
</protein>
<dbReference type="InterPro" id="IPR029035">
    <property type="entry name" value="DHS-like_NAD/FAD-binding_dom"/>
</dbReference>
<evidence type="ECO:0000313" key="3">
    <source>
        <dbReference type="EMBL" id="QQR31505.1"/>
    </source>
</evidence>
<dbReference type="RefSeq" id="WP_066538327.1">
    <property type="nucleotide sequence ID" value="NZ_CP021422.1"/>
</dbReference>
<dbReference type="AlphaFoldDB" id="A0A1Z2XUV1"/>
<sequence length="1232" mass="140597">MKGSIHDSTTLKYLRIIGSHLQEGHAALMVGAGFGLNADKIDESVGNIPLWNDLKNEFIDRLAHSPEKKAALQDTDPLTLAEQFEVMYGRPELDRLLLDQIRDDDYLPSSLYYQLLSLPWSDIFTTNYDTLLERTSKEVTEIPFRVVREKEDLVGSSGITRIVKLHGTFPSHRPFIITAEDYRTYPEKFAPFVNTVQQSLLENTLCLIGFSGNDPNFQKWIGWIRDNLGKDNCPQIYMLTHRPLSEIEVKMLYRKNVIPVDLSQLSTESSSPYSIYQKALINLSELSSTQKEDTWPQGVAFYNMDGSDISLIEATDQLKLVRESYPGWLTVPAGALQRLQSNVLNYARHILFTYCKDGSVSSAQKLDYLYEYNWIHEKSLLPIINKEWDCYLDILNGDQLEESTKAVEIQLAMLRTAREDGNWNDWDDLYKSLIHNPSLNPEQMQQLFWEKCLCNRARYKFQEFMKEVEHWNPPITMPLWCLRKAGLLAECGKLDLASDSLGRAISEVRRRLSHLNWADKALLSLESALMELRDYVKQVQNPSHRDTSNSNENSNSTGDCVPLDSQDITLTNTMRAGLRGPSSRSVSENTEKRIDEHHQTLHRQHEVSWREQNTCFTGKLEGPWIPLKTHSVTTGFDFGSEQGSFHSGPDKDVILAYSFLRFREETGIPFQIMNVRYDKKAACGAAKRIACGSAPWSILTMVRANAAEQIGEVITRALLSEWSREEADKWTQFYLEALLHTEQSITAQSWLYKENFACLAANVLPEVLSELCTKCSYPLMQKLLDWLETVYHSPKRLCYQRTFSLMKRLMAVYPKSKYKELFLQLLRFLVLDSNPQDQRFFPSPLSYVTVEPSRPAFFLDEPIPEIDLLLLQSVQDEHVQSQLLHCLEAGLLTESQAVQLRDTLWDGQQFHAPKGWLSVVCLSLPSHPTVDCTRYLCRELTERVQGYMDKTERPQNDVDILNEINAAALSKSDAFTPEEITNILCVFRFRLKSLSSDVQDKSSDFLGYKSSRISLMYSTAHSLWLLTQNSPSWKANPKDRENTEEIREILRSSAISHYGIAALWQEQLVQNLQFADPLTHYLCSPDKKVSEWGYRVLAVALRHSQYGLLPKEEIDSGIAAISHQIMWSASQNLLFALQAMTVAIKFCPNIVSSEELSDLLIGLHSLVQKTKISINDAAETVSEKGLLRINAGALAKVIKEKCICNDTLGVLDTWTNIIESENEFGEIRNQGN</sequence>
<reference evidence="3 5" key="3">
    <citation type="submission" date="2020-11" db="EMBL/GenBank/DDBJ databases">
        <title>Closed and high quality bacterial genomes of the OMM12 community.</title>
        <authorList>
            <person name="Marbouty M."/>
            <person name="Lamy-Besnier Q."/>
            <person name="Debarbieux L."/>
            <person name="Koszul R."/>
        </authorList>
    </citation>
    <scope>NUCLEOTIDE SEQUENCE [LARGE SCALE GENOMIC DNA]</scope>
    <source>
        <strain evidence="3 5">KB18</strain>
    </source>
</reference>
<accession>A0A1Z2XUV1</accession>
<proteinExistence type="predicted"/>
<dbReference type="EMBL" id="CP065321">
    <property type="protein sequence ID" value="QQR31505.1"/>
    <property type="molecule type" value="Genomic_DNA"/>
</dbReference>
<organism evidence="3 5">
    <name type="scientific">Acutalibacter muris</name>
    <dbReference type="NCBI Taxonomy" id="1796620"/>
    <lineage>
        <taxon>Bacteria</taxon>
        <taxon>Bacillati</taxon>
        <taxon>Bacillota</taxon>
        <taxon>Clostridia</taxon>
        <taxon>Eubacteriales</taxon>
        <taxon>Acutalibacteraceae</taxon>
        <taxon>Acutalibacter</taxon>
    </lineage>
</organism>
<evidence type="ECO:0000313" key="2">
    <source>
        <dbReference type="EMBL" id="ASB42225.1"/>
    </source>
</evidence>
<dbReference type="Pfam" id="PF13289">
    <property type="entry name" value="SIR2_2"/>
    <property type="match status" value="1"/>
</dbReference>
<evidence type="ECO:0000256" key="1">
    <source>
        <dbReference type="SAM" id="MobiDB-lite"/>
    </source>
</evidence>